<reference evidence="2 3" key="1">
    <citation type="journal article" date="2012" name="J. Bacteriol.">
        <title>Complete Genome Sequence of Mycobacterium vaccae Type Strain ATCC 25954.</title>
        <authorList>
            <person name="Ho Y.S."/>
            <person name="Adroub S.A."/>
            <person name="Abadi M."/>
            <person name="Al Alwan B."/>
            <person name="Alkhateeb R."/>
            <person name="Gao G."/>
            <person name="Ragab A."/>
            <person name="Ali S."/>
            <person name="van Soolingen D."/>
            <person name="Bitter W."/>
            <person name="Pain A."/>
            <person name="Abdallah A.M."/>
        </authorList>
    </citation>
    <scope>NUCLEOTIDE SEQUENCE [LARGE SCALE GENOMIC DNA]</scope>
    <source>
        <strain evidence="2 3">ATCC 25954</strain>
    </source>
</reference>
<keyword evidence="3" id="KW-1185">Reference proteome</keyword>
<protein>
    <submittedName>
        <fullName evidence="2">Uncharacterized protein</fullName>
    </submittedName>
</protein>
<keyword evidence="1" id="KW-0472">Membrane</keyword>
<evidence type="ECO:0000256" key="1">
    <source>
        <dbReference type="SAM" id="Phobius"/>
    </source>
</evidence>
<evidence type="ECO:0000313" key="3">
    <source>
        <dbReference type="Proteomes" id="UP000006072"/>
    </source>
</evidence>
<sequence length="88" mass="9447">MTNPQVVRTQRPAVLLTGFFVGFASVCLTMGVFWPFAPLFPLFVAGVSALVPVKGHFEFAKGALIAMLGVIAFEILFVVLMFVGAGLR</sequence>
<dbReference type="HOGENOM" id="CLU_2465791_0_0_11"/>
<keyword evidence="1" id="KW-1133">Transmembrane helix</keyword>
<feature type="transmembrane region" description="Helical" evidence="1">
    <location>
        <begin position="64"/>
        <end position="87"/>
    </location>
</feature>
<dbReference type="Proteomes" id="UP000006072">
    <property type="component" value="Unassembled WGS sequence"/>
</dbReference>
<dbReference type="PATRIC" id="fig|1194972.3.peg.586"/>
<proteinExistence type="predicted"/>
<keyword evidence="1" id="KW-0812">Transmembrane</keyword>
<dbReference type="AlphaFoldDB" id="K0VBE8"/>
<name>K0VBE8_MYCVA</name>
<dbReference type="EMBL" id="ALQA01000004">
    <property type="protein sequence ID" value="EJZ12168.1"/>
    <property type="molecule type" value="Genomic_DNA"/>
</dbReference>
<accession>K0VBE8</accession>
<evidence type="ECO:0000313" key="2">
    <source>
        <dbReference type="EMBL" id="EJZ12168.1"/>
    </source>
</evidence>
<dbReference type="eggNOG" id="ENOG5031VC5">
    <property type="taxonomic scope" value="Bacteria"/>
</dbReference>
<dbReference type="RefSeq" id="WP_003929775.1">
    <property type="nucleotide sequence ID" value="NZ_JH814687.1"/>
</dbReference>
<gene>
    <name evidence="2" type="ORF">MVAC_02891</name>
</gene>
<feature type="transmembrane region" description="Helical" evidence="1">
    <location>
        <begin position="12"/>
        <end position="33"/>
    </location>
</feature>
<organism evidence="2 3">
    <name type="scientific">Mycolicibacterium vaccae ATCC 25954</name>
    <dbReference type="NCBI Taxonomy" id="1194972"/>
    <lineage>
        <taxon>Bacteria</taxon>
        <taxon>Bacillati</taxon>
        <taxon>Actinomycetota</taxon>
        <taxon>Actinomycetes</taxon>
        <taxon>Mycobacteriales</taxon>
        <taxon>Mycobacteriaceae</taxon>
        <taxon>Mycolicibacterium</taxon>
    </lineage>
</organism>
<comment type="caution">
    <text evidence="2">The sequence shown here is derived from an EMBL/GenBank/DDBJ whole genome shotgun (WGS) entry which is preliminary data.</text>
</comment>